<sequence>MLNNTILEIYQPSFTVMNEYQVLIHIEGGTITRLEERKTPKPPTYLAIRRDGENVYFGDLINDTVHVYEPVSMALFHQVCDLFCGIEQS</sequence>
<accession>A0A2T1C285</accession>
<keyword evidence="2" id="KW-1185">Reference proteome</keyword>
<dbReference type="Proteomes" id="UP000238762">
    <property type="component" value="Unassembled WGS sequence"/>
</dbReference>
<gene>
    <name evidence="1" type="ORF">C7B64_13415</name>
</gene>
<comment type="caution">
    <text evidence="1">The sequence shown here is derived from an EMBL/GenBank/DDBJ whole genome shotgun (WGS) entry which is preliminary data.</text>
</comment>
<proteinExistence type="predicted"/>
<protein>
    <submittedName>
        <fullName evidence="1">Uncharacterized protein</fullName>
    </submittedName>
</protein>
<name>A0A2T1C285_9CYAN</name>
<reference evidence="1 2" key="1">
    <citation type="submission" date="2018-02" db="EMBL/GenBank/DDBJ databases">
        <authorList>
            <person name="Cohen D.B."/>
            <person name="Kent A.D."/>
        </authorList>
    </citation>
    <scope>NUCLEOTIDE SEQUENCE [LARGE SCALE GENOMIC DNA]</scope>
    <source>
        <strain evidence="1 2">CCAP 1448/3</strain>
    </source>
</reference>
<dbReference type="RefSeq" id="WP_106289169.1">
    <property type="nucleotide sequence ID" value="NZ_CAWNTC010000071.1"/>
</dbReference>
<evidence type="ECO:0000313" key="2">
    <source>
        <dbReference type="Proteomes" id="UP000238762"/>
    </source>
</evidence>
<dbReference type="AlphaFoldDB" id="A0A2T1C285"/>
<evidence type="ECO:0000313" key="1">
    <source>
        <dbReference type="EMBL" id="PSB02379.1"/>
    </source>
</evidence>
<organism evidence="1 2">
    <name type="scientific">Merismopedia glauca CCAP 1448/3</name>
    <dbReference type="NCBI Taxonomy" id="1296344"/>
    <lineage>
        <taxon>Bacteria</taxon>
        <taxon>Bacillati</taxon>
        <taxon>Cyanobacteriota</taxon>
        <taxon>Cyanophyceae</taxon>
        <taxon>Synechococcales</taxon>
        <taxon>Merismopediaceae</taxon>
        <taxon>Merismopedia</taxon>
    </lineage>
</organism>
<dbReference type="EMBL" id="PVWJ01000062">
    <property type="protein sequence ID" value="PSB02379.1"/>
    <property type="molecule type" value="Genomic_DNA"/>
</dbReference>
<reference evidence="1 2" key="2">
    <citation type="submission" date="2018-03" db="EMBL/GenBank/DDBJ databases">
        <title>The ancient ancestry and fast evolution of plastids.</title>
        <authorList>
            <person name="Moore K.R."/>
            <person name="Magnabosco C."/>
            <person name="Momper L."/>
            <person name="Gold D.A."/>
            <person name="Bosak T."/>
            <person name="Fournier G.P."/>
        </authorList>
    </citation>
    <scope>NUCLEOTIDE SEQUENCE [LARGE SCALE GENOMIC DNA]</scope>
    <source>
        <strain evidence="1 2">CCAP 1448/3</strain>
    </source>
</reference>